<sequence length="72" mass="8550">MRLYNKQNQLLMVENFTQTEEKTYINDVEDITIKVEESFEAKIKEEIQNLVIEPNQEVIGRILNYSKSLSKK</sequence>
<reference evidence="1 2" key="1">
    <citation type="submission" date="2019-03" db="EMBL/GenBank/DDBJ databases">
        <title>Genomic Encyclopedia of Type Strains, Phase IV (KMG-IV): sequencing the most valuable type-strain genomes for metagenomic binning, comparative biology and taxonomic classification.</title>
        <authorList>
            <person name="Goeker M."/>
        </authorList>
    </citation>
    <scope>NUCLEOTIDE SEQUENCE [LARGE SCALE GENOMIC DNA]</scope>
    <source>
        <strain evidence="1 2">DSM 22362</strain>
    </source>
</reference>
<evidence type="ECO:0000313" key="2">
    <source>
        <dbReference type="Proteomes" id="UP000295197"/>
    </source>
</evidence>
<dbReference type="EMBL" id="SMBZ01000058">
    <property type="protein sequence ID" value="TCV06719.1"/>
    <property type="molecule type" value="Genomic_DNA"/>
</dbReference>
<name>A0A4R3VPY5_9SPHI</name>
<organism evidence="1 2">
    <name type="scientific">Sphingobacterium alimentarium</name>
    <dbReference type="NCBI Taxonomy" id="797292"/>
    <lineage>
        <taxon>Bacteria</taxon>
        <taxon>Pseudomonadati</taxon>
        <taxon>Bacteroidota</taxon>
        <taxon>Sphingobacteriia</taxon>
        <taxon>Sphingobacteriales</taxon>
        <taxon>Sphingobacteriaceae</taxon>
        <taxon>Sphingobacterium</taxon>
    </lineage>
</organism>
<evidence type="ECO:0000313" key="1">
    <source>
        <dbReference type="EMBL" id="TCV06719.1"/>
    </source>
</evidence>
<dbReference type="Proteomes" id="UP000295197">
    <property type="component" value="Unassembled WGS sequence"/>
</dbReference>
<proteinExistence type="predicted"/>
<accession>A0A4R3VPY5</accession>
<gene>
    <name evidence="1" type="ORF">EDC17_10584</name>
</gene>
<dbReference type="AlphaFoldDB" id="A0A4R3VPY5"/>
<comment type="caution">
    <text evidence="1">The sequence shown here is derived from an EMBL/GenBank/DDBJ whole genome shotgun (WGS) entry which is preliminary data.</text>
</comment>
<protein>
    <submittedName>
        <fullName evidence="1">Uncharacterized protein</fullName>
    </submittedName>
</protein>
<keyword evidence="2" id="KW-1185">Reference proteome</keyword>